<dbReference type="AlphaFoldDB" id="A0A0G0SLV1"/>
<comment type="caution">
    <text evidence="1">The sequence shown here is derived from an EMBL/GenBank/DDBJ whole genome shotgun (WGS) entry which is preliminary data.</text>
</comment>
<protein>
    <submittedName>
        <fullName evidence="1">Uncharacterized protein</fullName>
    </submittedName>
</protein>
<organism evidence="1 2">
    <name type="scientific">Candidatus Woesebacteria bacterium GW2011_GWA1_40_43</name>
    <dbReference type="NCBI Taxonomy" id="1618553"/>
    <lineage>
        <taxon>Bacteria</taxon>
        <taxon>Candidatus Woeseibacteriota</taxon>
    </lineage>
</organism>
<gene>
    <name evidence="1" type="ORF">UU02_C0026G0009</name>
</gene>
<proteinExistence type="predicted"/>
<evidence type="ECO:0000313" key="1">
    <source>
        <dbReference type="EMBL" id="KKR63366.1"/>
    </source>
</evidence>
<sequence>MKNFLLVAAIFIFAFAVLFISIFDSSAINYPVSQSPYQPLVGSKAPEINYHLPYSGNVLPDSPLWPLKALRDKVWIGVTTSHLRRAELALLFSDKRLVMTQRGGRKNCQIPGGGYVYFFKQIGLIGFETQRGCRGFDTVSTGGYKATYYQDGRLCKRHI</sequence>
<reference evidence="1 2" key="1">
    <citation type="journal article" date="2015" name="Nature">
        <title>rRNA introns, odd ribosomes, and small enigmatic genomes across a large radiation of phyla.</title>
        <authorList>
            <person name="Brown C.T."/>
            <person name="Hug L.A."/>
            <person name="Thomas B.C."/>
            <person name="Sharon I."/>
            <person name="Castelle C.J."/>
            <person name="Singh A."/>
            <person name="Wilkins M.J."/>
            <person name="Williams K.H."/>
            <person name="Banfield J.F."/>
        </authorList>
    </citation>
    <scope>NUCLEOTIDE SEQUENCE [LARGE SCALE GENOMIC DNA]</scope>
</reference>
<dbReference type="EMBL" id="LBZA01000026">
    <property type="protein sequence ID" value="KKR63366.1"/>
    <property type="molecule type" value="Genomic_DNA"/>
</dbReference>
<name>A0A0G0SLV1_9BACT</name>
<evidence type="ECO:0000313" key="2">
    <source>
        <dbReference type="Proteomes" id="UP000034293"/>
    </source>
</evidence>
<accession>A0A0G0SLV1</accession>
<dbReference type="Proteomes" id="UP000034293">
    <property type="component" value="Unassembled WGS sequence"/>
</dbReference>